<feature type="transmembrane region" description="Helical" evidence="6">
    <location>
        <begin position="220"/>
        <end position="239"/>
    </location>
</feature>
<evidence type="ECO:0000256" key="6">
    <source>
        <dbReference type="SAM" id="Phobius"/>
    </source>
</evidence>
<dbReference type="PANTHER" id="PTHR32196:SF72">
    <property type="entry name" value="RIBOSE IMPORT PERMEASE PROTEIN RBSC"/>
    <property type="match status" value="1"/>
</dbReference>
<dbReference type="AlphaFoldDB" id="A0A523W664"/>
<proteinExistence type="predicted"/>
<dbReference type="Proteomes" id="UP000319130">
    <property type="component" value="Unassembled WGS sequence"/>
</dbReference>
<comment type="subcellular location">
    <subcellularLocation>
        <location evidence="1">Cell membrane</location>
        <topology evidence="1">Multi-pass membrane protein</topology>
    </subcellularLocation>
</comment>
<evidence type="ECO:0000256" key="5">
    <source>
        <dbReference type="ARBA" id="ARBA00023136"/>
    </source>
</evidence>
<feature type="transmembrane region" description="Helical" evidence="6">
    <location>
        <begin position="103"/>
        <end position="124"/>
    </location>
</feature>
<keyword evidence="2" id="KW-1003">Cell membrane</keyword>
<evidence type="ECO:0000256" key="3">
    <source>
        <dbReference type="ARBA" id="ARBA00022692"/>
    </source>
</evidence>
<evidence type="ECO:0000256" key="2">
    <source>
        <dbReference type="ARBA" id="ARBA00022475"/>
    </source>
</evidence>
<dbReference type="PANTHER" id="PTHR32196">
    <property type="entry name" value="ABC TRANSPORTER PERMEASE PROTEIN YPHD-RELATED-RELATED"/>
    <property type="match status" value="1"/>
</dbReference>
<feature type="transmembrane region" description="Helical" evidence="6">
    <location>
        <begin position="51"/>
        <end position="70"/>
    </location>
</feature>
<evidence type="ECO:0000313" key="8">
    <source>
        <dbReference type="Proteomes" id="UP000319130"/>
    </source>
</evidence>
<feature type="transmembrane region" description="Helical" evidence="6">
    <location>
        <begin position="290"/>
        <end position="315"/>
    </location>
</feature>
<dbReference type="InterPro" id="IPR001851">
    <property type="entry name" value="ABC_transp_permease"/>
</dbReference>
<comment type="caution">
    <text evidence="7">The sequence shown here is derived from an EMBL/GenBank/DDBJ whole genome shotgun (WGS) entry which is preliminary data.</text>
</comment>
<dbReference type="GO" id="GO:0022857">
    <property type="term" value="F:transmembrane transporter activity"/>
    <property type="evidence" value="ECO:0007669"/>
    <property type="project" value="InterPro"/>
</dbReference>
<dbReference type="CDD" id="cd06579">
    <property type="entry name" value="TM_PBP1_transp_AraH_like"/>
    <property type="match status" value="1"/>
</dbReference>
<organism evidence="7 8">
    <name type="scientific">Aerophobetes bacterium</name>
    <dbReference type="NCBI Taxonomy" id="2030807"/>
    <lineage>
        <taxon>Bacteria</taxon>
        <taxon>Candidatus Aerophobota</taxon>
    </lineage>
</organism>
<dbReference type="Pfam" id="PF02653">
    <property type="entry name" value="BPD_transp_2"/>
    <property type="match status" value="1"/>
</dbReference>
<evidence type="ECO:0000313" key="7">
    <source>
        <dbReference type="EMBL" id="TET62495.1"/>
    </source>
</evidence>
<gene>
    <name evidence="7" type="ORF">E3J48_04105</name>
</gene>
<accession>A0A523W664</accession>
<dbReference type="GO" id="GO:0005886">
    <property type="term" value="C:plasma membrane"/>
    <property type="evidence" value="ECO:0007669"/>
    <property type="project" value="UniProtKB-SubCell"/>
</dbReference>
<keyword evidence="4 6" id="KW-1133">Transmembrane helix</keyword>
<feature type="transmembrane region" description="Helical" evidence="6">
    <location>
        <begin position="260"/>
        <end position="284"/>
    </location>
</feature>
<feature type="transmembrane region" description="Helical" evidence="6">
    <location>
        <begin position="20"/>
        <end position="39"/>
    </location>
</feature>
<dbReference type="EMBL" id="SOIZ01000178">
    <property type="protein sequence ID" value="TET62495.1"/>
    <property type="molecule type" value="Genomic_DNA"/>
</dbReference>
<evidence type="ECO:0000256" key="1">
    <source>
        <dbReference type="ARBA" id="ARBA00004651"/>
    </source>
</evidence>
<reference evidence="7 8" key="1">
    <citation type="submission" date="2019-03" db="EMBL/GenBank/DDBJ databases">
        <title>Metabolic potential of uncultured bacteria and archaea associated with petroleum seepage in deep-sea sediments.</title>
        <authorList>
            <person name="Dong X."/>
            <person name="Hubert C."/>
        </authorList>
    </citation>
    <scope>NUCLEOTIDE SEQUENCE [LARGE SCALE GENOMIC DNA]</scope>
    <source>
        <strain evidence="7">E29_bin52</strain>
    </source>
</reference>
<protein>
    <submittedName>
        <fullName evidence="7">ABC transporter permease</fullName>
    </submittedName>
</protein>
<feature type="transmembrane region" description="Helical" evidence="6">
    <location>
        <begin position="130"/>
        <end position="148"/>
    </location>
</feature>
<evidence type="ECO:0000256" key="4">
    <source>
        <dbReference type="ARBA" id="ARBA00022989"/>
    </source>
</evidence>
<feature type="transmembrane region" description="Helical" evidence="6">
    <location>
        <begin position="169"/>
        <end position="189"/>
    </location>
</feature>
<sequence>MQSVLHKWKVVESTYPNFRVLMSLSLILLAMAITLSILSDKFLTIRNLTNIMTQCSIYIIMGVGMTMVLTTAGLDISIGSVVGLSTVFMAVAMTHIGYPTWEGISIGLIISILCGVFNAIFIVVLKVPPLIVTLGTLAMFRGLAYVYTKGELFFGFPKSFVWISRGRTLGIPMPIWIASVVLVLGYYLLKKTRTGCHITAIGGNEEAAALAGVNLRRLKFLVYVTSAFLAGLAAVIYTARLDAAQPTVGMGDEIHVLAAVILGGTSLFGGRGTMIGTLLAVVLLQVLSNGVLLVGIGFFWQQVLIGLIFVVVVALRTMREQKA</sequence>
<keyword evidence="5 6" id="KW-0472">Membrane</keyword>
<name>A0A523W664_UNCAE</name>
<keyword evidence="3 6" id="KW-0812">Transmembrane</keyword>